<proteinExistence type="predicted"/>
<dbReference type="RefSeq" id="WP_188713938.1">
    <property type="nucleotide sequence ID" value="NZ_BMIV01000001.1"/>
</dbReference>
<sequence length="67" mass="7927">MIELFFVSCLSEDPARCQNRSLIFVETNLMACMVHGQQVMAQWIESHPRETVQEWQCRTVDRRKAEI</sequence>
<evidence type="ECO:0000313" key="1">
    <source>
        <dbReference type="EMBL" id="GGF56710.1"/>
    </source>
</evidence>
<gene>
    <name evidence="1" type="ORF">GCM10011402_05820</name>
</gene>
<accession>A0ABQ1VDJ3</accession>
<dbReference type="EMBL" id="BMIV01000001">
    <property type="protein sequence ID" value="GGF56710.1"/>
    <property type="molecule type" value="Genomic_DNA"/>
</dbReference>
<dbReference type="Proteomes" id="UP000640509">
    <property type="component" value="Unassembled WGS sequence"/>
</dbReference>
<comment type="caution">
    <text evidence="1">The sequence shown here is derived from an EMBL/GenBank/DDBJ whole genome shotgun (WGS) entry which is preliminary data.</text>
</comment>
<organism evidence="1 2">
    <name type="scientific">Paracoccus acridae</name>
    <dbReference type="NCBI Taxonomy" id="1795310"/>
    <lineage>
        <taxon>Bacteria</taxon>
        <taxon>Pseudomonadati</taxon>
        <taxon>Pseudomonadota</taxon>
        <taxon>Alphaproteobacteria</taxon>
        <taxon>Rhodobacterales</taxon>
        <taxon>Paracoccaceae</taxon>
        <taxon>Paracoccus</taxon>
    </lineage>
</organism>
<protein>
    <submittedName>
        <fullName evidence="1">Uncharacterized protein</fullName>
    </submittedName>
</protein>
<keyword evidence="2" id="KW-1185">Reference proteome</keyword>
<name>A0ABQ1VDJ3_9RHOB</name>
<evidence type="ECO:0000313" key="2">
    <source>
        <dbReference type="Proteomes" id="UP000640509"/>
    </source>
</evidence>
<reference evidence="2" key="1">
    <citation type="journal article" date="2019" name="Int. J. Syst. Evol. Microbiol.">
        <title>The Global Catalogue of Microorganisms (GCM) 10K type strain sequencing project: providing services to taxonomists for standard genome sequencing and annotation.</title>
        <authorList>
            <consortium name="The Broad Institute Genomics Platform"/>
            <consortium name="The Broad Institute Genome Sequencing Center for Infectious Disease"/>
            <person name="Wu L."/>
            <person name="Ma J."/>
        </authorList>
    </citation>
    <scope>NUCLEOTIDE SEQUENCE [LARGE SCALE GENOMIC DNA]</scope>
    <source>
        <strain evidence="2">CGMCC 1.15419</strain>
    </source>
</reference>